<evidence type="ECO:0000259" key="2">
    <source>
        <dbReference type="Pfam" id="PF13843"/>
    </source>
</evidence>
<evidence type="ECO:0000313" key="3">
    <source>
        <dbReference type="EMBL" id="KAK3891500.1"/>
    </source>
</evidence>
<feature type="compositionally biased region" description="Basic and acidic residues" evidence="1">
    <location>
        <begin position="246"/>
        <end position="260"/>
    </location>
</feature>
<dbReference type="PANTHER" id="PTHR47272">
    <property type="entry name" value="DDE_TNP_1_7 DOMAIN-CONTAINING PROTEIN"/>
    <property type="match status" value="1"/>
</dbReference>
<evidence type="ECO:0000256" key="1">
    <source>
        <dbReference type="SAM" id="MobiDB-lite"/>
    </source>
</evidence>
<dbReference type="PANTHER" id="PTHR47272:SF1">
    <property type="entry name" value="PIGGYBAC TRANSPOSABLE ELEMENT-DERIVED PROTEIN 3-LIKE"/>
    <property type="match status" value="1"/>
</dbReference>
<keyword evidence="4" id="KW-1185">Reference proteome</keyword>
<dbReference type="AlphaFoldDB" id="A0AAE1GGJ0"/>
<sequence>MATPSHPHLSKHGAIASQPIRKHHMTSQATPIRAFPACHWLSAFQIGLFYKWVCRCEATVVPADPNISDDESQDDNDVADPDFMLPEPHDVDTPLTSDEPGPKRKCVRPVVEEIPEEEEEEAMEVALLVLEEGARANAFHHSPPHYYFARFFTPQLPSLDDYWAMTTRVPQGTNLMSSKRFRLLRQTIHFNDNSQLGGTIDRFCTIDRFYKGLPLFNFLTNAFRREPQTPKQSIDEVMYGSGEVPTGERHQVHRDCEVQQDRQPSSQVDQDDGEEGCPSWYLVLRWKDNKPVTVLSTDLGLEPVSKCKRYSKGTKRKEDVDCPNLINCYNANMGGIGKSDMLVHLYRTPMKSKRWYMRLFAYCVDLCMTNAWLCYRRDCQSLGEKGMCLKKF</sequence>
<protein>
    <recommendedName>
        <fullName evidence="2">PiggyBac transposable element-derived protein domain-containing protein</fullName>
    </recommendedName>
</protein>
<feature type="domain" description="PiggyBac transposable element-derived protein" evidence="2">
    <location>
        <begin position="281"/>
        <end position="372"/>
    </location>
</feature>
<comment type="caution">
    <text evidence="3">The sequence shown here is derived from an EMBL/GenBank/DDBJ whole genome shotgun (WGS) entry which is preliminary data.</text>
</comment>
<proteinExistence type="predicted"/>
<feature type="region of interest" description="Disordered" evidence="1">
    <location>
        <begin position="1"/>
        <end position="27"/>
    </location>
</feature>
<feature type="compositionally biased region" description="Acidic residues" evidence="1">
    <location>
        <begin position="67"/>
        <end position="80"/>
    </location>
</feature>
<evidence type="ECO:0000313" key="4">
    <source>
        <dbReference type="Proteomes" id="UP001286313"/>
    </source>
</evidence>
<dbReference type="EMBL" id="JAWQEG010000332">
    <property type="protein sequence ID" value="KAK3891500.1"/>
    <property type="molecule type" value="Genomic_DNA"/>
</dbReference>
<dbReference type="InterPro" id="IPR029526">
    <property type="entry name" value="PGBD"/>
</dbReference>
<organism evidence="3 4">
    <name type="scientific">Petrolisthes cinctipes</name>
    <name type="common">Flat porcelain crab</name>
    <dbReference type="NCBI Taxonomy" id="88211"/>
    <lineage>
        <taxon>Eukaryota</taxon>
        <taxon>Metazoa</taxon>
        <taxon>Ecdysozoa</taxon>
        <taxon>Arthropoda</taxon>
        <taxon>Crustacea</taxon>
        <taxon>Multicrustacea</taxon>
        <taxon>Malacostraca</taxon>
        <taxon>Eumalacostraca</taxon>
        <taxon>Eucarida</taxon>
        <taxon>Decapoda</taxon>
        <taxon>Pleocyemata</taxon>
        <taxon>Anomura</taxon>
        <taxon>Galatheoidea</taxon>
        <taxon>Porcellanidae</taxon>
        <taxon>Petrolisthes</taxon>
    </lineage>
</organism>
<dbReference type="Proteomes" id="UP001286313">
    <property type="component" value="Unassembled WGS sequence"/>
</dbReference>
<dbReference type="Pfam" id="PF13843">
    <property type="entry name" value="DDE_Tnp_1_7"/>
    <property type="match status" value="2"/>
</dbReference>
<reference evidence="3" key="1">
    <citation type="submission" date="2023-10" db="EMBL/GenBank/DDBJ databases">
        <title>Genome assemblies of two species of porcelain crab, Petrolisthes cinctipes and Petrolisthes manimaculis (Anomura: Porcellanidae).</title>
        <authorList>
            <person name="Angst P."/>
        </authorList>
    </citation>
    <scope>NUCLEOTIDE SEQUENCE</scope>
    <source>
        <strain evidence="3">PB745_01</strain>
        <tissue evidence="3">Gill</tissue>
    </source>
</reference>
<feature type="region of interest" description="Disordered" evidence="1">
    <location>
        <begin position="241"/>
        <end position="274"/>
    </location>
</feature>
<gene>
    <name evidence="3" type="ORF">Pcinc_004590</name>
</gene>
<accession>A0AAE1GGJ0</accession>
<name>A0AAE1GGJ0_PETCI</name>
<feature type="region of interest" description="Disordered" evidence="1">
    <location>
        <begin position="63"/>
        <end position="106"/>
    </location>
</feature>
<feature type="domain" description="PiggyBac transposable element-derived protein" evidence="2">
    <location>
        <begin position="155"/>
        <end position="224"/>
    </location>
</feature>